<dbReference type="CDD" id="cd05300">
    <property type="entry name" value="2-Hacid_dh_1"/>
    <property type="match status" value="1"/>
</dbReference>
<keyword evidence="5" id="KW-1185">Reference proteome</keyword>
<dbReference type="InterPro" id="IPR036291">
    <property type="entry name" value="NAD(P)-bd_dom_sf"/>
</dbReference>
<dbReference type="SUPFAM" id="SSF51735">
    <property type="entry name" value="NAD(P)-binding Rossmann-fold domains"/>
    <property type="match status" value="1"/>
</dbReference>
<dbReference type="EMBL" id="CP146606">
    <property type="protein sequence ID" value="WYK19651.1"/>
    <property type="molecule type" value="Genomic_DNA"/>
</dbReference>
<proteinExistence type="predicted"/>
<evidence type="ECO:0000259" key="3">
    <source>
        <dbReference type="Pfam" id="PF02826"/>
    </source>
</evidence>
<feature type="domain" description="D-isomer specific 2-hydroxyacid dehydrogenase NAD-binding" evidence="3">
    <location>
        <begin position="114"/>
        <end position="285"/>
    </location>
</feature>
<gene>
    <name evidence="4" type="ORF">RZS32_007280</name>
</gene>
<accession>A0ABZ2TJ15</accession>
<dbReference type="RefSeq" id="WP_317056355.1">
    <property type="nucleotide sequence ID" value="NZ_CP146606.1"/>
</dbReference>
<dbReference type="PANTHER" id="PTHR43333:SF1">
    <property type="entry name" value="D-ISOMER SPECIFIC 2-HYDROXYACID DEHYDROGENASE NAD-BINDING DOMAIN-CONTAINING PROTEIN"/>
    <property type="match status" value="1"/>
</dbReference>
<dbReference type="Proteomes" id="UP001281305">
    <property type="component" value="Chromosome"/>
</dbReference>
<name>A0ABZ2TJ15_9RHOB</name>
<organism evidence="4 5">
    <name type="scientific">Roseovarius rhodophyticola</name>
    <dbReference type="NCBI Taxonomy" id="3080827"/>
    <lineage>
        <taxon>Bacteria</taxon>
        <taxon>Pseudomonadati</taxon>
        <taxon>Pseudomonadota</taxon>
        <taxon>Alphaproteobacteria</taxon>
        <taxon>Rhodobacterales</taxon>
        <taxon>Roseobacteraceae</taxon>
        <taxon>Roseovarius</taxon>
    </lineage>
</organism>
<evidence type="ECO:0000256" key="1">
    <source>
        <dbReference type="ARBA" id="ARBA00023002"/>
    </source>
</evidence>
<dbReference type="Gene3D" id="3.40.50.720">
    <property type="entry name" value="NAD(P)-binding Rossmann-like Domain"/>
    <property type="match status" value="2"/>
</dbReference>
<sequence length="322" mass="34576">MSDGLRVVVHNDTTDAMMASLYEAAPDLDALACHSNAELEDAIGSFRPDVVYSVRFDVSQPFPRDALLGDAGPRWISVGGSGCDHLGKWNTERTTVTNSAGVASAMMAEFVFGCALHFTLDIPRLQQDKANRTWPIRMVSPLKGKTLLIVGLGQTGQAVAARAKAFGMHVLGTRARPSPVDHVDEVHAADDLPKLWGQADVICVCVPLLNSTRGLVDQAAFDAMKPTAILVDVSRGGVIVPDAAISAMTKGQIKGAAFDVFATEPLPADSPYWDLPNTLISPHCSAVYEGWDLASFDMFLANLKRWQAGDSLNNIVDPNRGY</sequence>
<keyword evidence="1" id="KW-0560">Oxidoreductase</keyword>
<dbReference type="PANTHER" id="PTHR43333">
    <property type="entry name" value="2-HACID_DH_C DOMAIN-CONTAINING PROTEIN"/>
    <property type="match status" value="1"/>
</dbReference>
<evidence type="ECO:0000313" key="4">
    <source>
        <dbReference type="EMBL" id="WYK19651.1"/>
    </source>
</evidence>
<reference evidence="4 5" key="1">
    <citation type="submission" date="2024-02" db="EMBL/GenBank/DDBJ databases">
        <title>Roseovarius strain W115 nov., isolated from a marine algae.</title>
        <authorList>
            <person name="Lee M.W."/>
            <person name="Lee J.K."/>
            <person name="Kim J.M."/>
            <person name="Choi D.G."/>
            <person name="Baek J.H."/>
            <person name="Bayburt H."/>
            <person name="Jung J.J."/>
            <person name="Han D.M."/>
            <person name="Jeon C.O."/>
        </authorList>
    </citation>
    <scope>NUCLEOTIDE SEQUENCE [LARGE SCALE GENOMIC DNA]</scope>
    <source>
        <strain evidence="4 5">W115</strain>
    </source>
</reference>
<dbReference type="Pfam" id="PF02826">
    <property type="entry name" value="2-Hacid_dh_C"/>
    <property type="match status" value="1"/>
</dbReference>
<protein>
    <submittedName>
        <fullName evidence="4">D-2-hydroxyacid dehydrogenase</fullName>
    </submittedName>
</protein>
<evidence type="ECO:0000313" key="5">
    <source>
        <dbReference type="Proteomes" id="UP001281305"/>
    </source>
</evidence>
<dbReference type="InterPro" id="IPR006140">
    <property type="entry name" value="D-isomer_DH_NAD-bd"/>
</dbReference>
<keyword evidence="2" id="KW-0520">NAD</keyword>
<evidence type="ECO:0000256" key="2">
    <source>
        <dbReference type="ARBA" id="ARBA00023027"/>
    </source>
</evidence>